<dbReference type="Pfam" id="PF03140">
    <property type="entry name" value="DUF247"/>
    <property type="match status" value="2"/>
</dbReference>
<gene>
    <name evidence="2" type="ORF">CFP56_023647</name>
</gene>
<reference evidence="2 3" key="1">
    <citation type="journal article" date="2018" name="Sci. Data">
        <title>The draft genome sequence of cork oak.</title>
        <authorList>
            <person name="Ramos A.M."/>
            <person name="Usie A."/>
            <person name="Barbosa P."/>
            <person name="Barros P.M."/>
            <person name="Capote T."/>
            <person name="Chaves I."/>
            <person name="Simoes F."/>
            <person name="Abreu I."/>
            <person name="Carrasquinho I."/>
            <person name="Faro C."/>
            <person name="Guimaraes J.B."/>
            <person name="Mendonca D."/>
            <person name="Nobrega F."/>
            <person name="Rodrigues L."/>
            <person name="Saibo N.J.M."/>
            <person name="Varela M.C."/>
            <person name="Egas C."/>
            <person name="Matos J."/>
            <person name="Miguel C.M."/>
            <person name="Oliveira M.M."/>
            <person name="Ricardo C.P."/>
            <person name="Goncalves S."/>
        </authorList>
    </citation>
    <scope>NUCLEOTIDE SEQUENCE [LARGE SCALE GENOMIC DNA]</scope>
    <source>
        <strain evidence="3">cv. HL8</strain>
    </source>
</reference>
<proteinExistence type="predicted"/>
<keyword evidence="1" id="KW-0472">Membrane</keyword>
<keyword evidence="1" id="KW-1133">Transmembrane helix</keyword>
<dbReference type="EMBL" id="PKMF04000037">
    <property type="protein sequence ID" value="KAK7856326.1"/>
    <property type="molecule type" value="Genomic_DNA"/>
</dbReference>
<name>A0AAW0M0R1_QUESU</name>
<dbReference type="AlphaFoldDB" id="A0AAW0M0R1"/>
<dbReference type="PANTHER" id="PTHR31170">
    <property type="entry name" value="BNAC04G53230D PROTEIN"/>
    <property type="match status" value="1"/>
</dbReference>
<dbReference type="Proteomes" id="UP000237347">
    <property type="component" value="Unassembled WGS sequence"/>
</dbReference>
<dbReference type="PANTHER" id="PTHR31170:SF9">
    <property type="entry name" value="PROTEIN, PUTATIVE (DUF247)-RELATED"/>
    <property type="match status" value="1"/>
</dbReference>
<protein>
    <submittedName>
        <fullName evidence="2">Upf0481 protein</fullName>
    </submittedName>
</protein>
<dbReference type="InterPro" id="IPR004158">
    <property type="entry name" value="DUF247_pln"/>
</dbReference>
<organism evidence="2 3">
    <name type="scientific">Quercus suber</name>
    <name type="common">Cork oak</name>
    <dbReference type="NCBI Taxonomy" id="58331"/>
    <lineage>
        <taxon>Eukaryota</taxon>
        <taxon>Viridiplantae</taxon>
        <taxon>Streptophyta</taxon>
        <taxon>Embryophyta</taxon>
        <taxon>Tracheophyta</taxon>
        <taxon>Spermatophyta</taxon>
        <taxon>Magnoliopsida</taxon>
        <taxon>eudicotyledons</taxon>
        <taxon>Gunneridae</taxon>
        <taxon>Pentapetalae</taxon>
        <taxon>rosids</taxon>
        <taxon>fabids</taxon>
        <taxon>Fagales</taxon>
        <taxon>Fagaceae</taxon>
        <taxon>Quercus</taxon>
    </lineage>
</organism>
<feature type="transmembrane region" description="Helical" evidence="1">
    <location>
        <begin position="338"/>
        <end position="360"/>
    </location>
</feature>
<evidence type="ECO:0000313" key="2">
    <source>
        <dbReference type="EMBL" id="KAK7856326.1"/>
    </source>
</evidence>
<sequence length="363" mass="41702">MEESGGKENENQIGTLVNEITVMIGNPERSKSSPECYINRVPDYLCKVNKEAYTPRIISIGPIHHSTLKLQPMEKYKERFLKTEEEEEAEADEENWMASMVIRDLLLLENQLPFFVLETLYNIAFPDRSPSLIELTFECFKSFNIENMTPDNLRTKIKHFTHLLKTFQLNPPKKLPERKEGPPKLLYSATQLNEAGVKFRKSSRKSLLGIHFDSKRGVLEIPCLTLDDSTEILIRNIIALEQSQGKGYVTDYFAVLDFLIDTAKDIDLLCNEEIVVNYLGDSNAATSVVNKLNTDVIWYDTNSEYLRICEDLNDFYRIPWHRWKATLTHQYFSTPWKAASTIAAIILLVLTLIQSVISIIQVA</sequence>
<accession>A0AAW0M0R1</accession>
<evidence type="ECO:0000313" key="3">
    <source>
        <dbReference type="Proteomes" id="UP000237347"/>
    </source>
</evidence>
<keyword evidence="3" id="KW-1185">Reference proteome</keyword>
<comment type="caution">
    <text evidence="2">The sequence shown here is derived from an EMBL/GenBank/DDBJ whole genome shotgun (WGS) entry which is preliminary data.</text>
</comment>
<keyword evidence="1" id="KW-0812">Transmembrane</keyword>
<evidence type="ECO:0000256" key="1">
    <source>
        <dbReference type="SAM" id="Phobius"/>
    </source>
</evidence>